<reference evidence="3" key="1">
    <citation type="submission" date="2022-06" db="EMBL/GenBank/DDBJ databases">
        <title>New cyanobacteria of genus Symplocastrum in benthos of Lake Baikal.</title>
        <authorList>
            <person name="Sorokovikova E."/>
            <person name="Tikhonova I."/>
            <person name="Krasnopeev A."/>
            <person name="Evseev P."/>
            <person name="Gladkikh A."/>
            <person name="Belykh O."/>
        </authorList>
    </citation>
    <scope>NUCLEOTIDE SEQUENCE</scope>
    <source>
        <strain evidence="3">BBK-W-15</strain>
    </source>
</reference>
<dbReference type="RefSeq" id="WP_254012306.1">
    <property type="nucleotide sequence ID" value="NZ_JAMZMM010000122.1"/>
</dbReference>
<feature type="region of interest" description="Disordered" evidence="1">
    <location>
        <begin position="219"/>
        <end position="289"/>
    </location>
</feature>
<dbReference type="Pfam" id="PF13699">
    <property type="entry name" value="eCIS_core"/>
    <property type="match status" value="1"/>
</dbReference>
<feature type="compositionally biased region" description="Polar residues" evidence="1">
    <location>
        <begin position="374"/>
        <end position="391"/>
    </location>
</feature>
<name>A0AAE3GRV3_9CYAN</name>
<feature type="region of interest" description="Disordered" evidence="1">
    <location>
        <begin position="1"/>
        <end position="70"/>
    </location>
</feature>
<dbReference type="InterPro" id="IPR025295">
    <property type="entry name" value="eCIS_core_dom"/>
</dbReference>
<feature type="compositionally biased region" description="Basic and acidic residues" evidence="1">
    <location>
        <begin position="361"/>
        <end position="373"/>
    </location>
</feature>
<feature type="compositionally biased region" description="Basic and acidic residues" evidence="1">
    <location>
        <begin position="51"/>
        <end position="70"/>
    </location>
</feature>
<feature type="region of interest" description="Disordered" evidence="1">
    <location>
        <begin position="141"/>
        <end position="172"/>
    </location>
</feature>
<evidence type="ECO:0000259" key="2">
    <source>
        <dbReference type="Pfam" id="PF13699"/>
    </source>
</evidence>
<sequence>MSSRKRIQRKNPWEPTPAPDILKSRPFSNGLGSRESKLPTTNDILQTRPFSPRDKDVSTPKDTRSFEEKMIGAEFRYNGVSIPTVQREEVEEENSQEQAEGETSAANISVFAPSAPPLENSILSPFSLLQTDGLGEQETVQREEVSVGEEEKEGFEVGIEKQQRQASPDDGTIQRLCAECEGELAEKEEKEPIQAKLTVGEVGDKYEQEADAVARDVVEKINAPQQEQSVQRQSELGETSVPNITVMRRGESVTGGGSDVIQDVEQGIQQAKGGGQGLDESIREPMEGAFGADFSGVKVHTDAQSDQLNRSIQAKAFTTGQDIFFKQGEYDPGSKGGQELLAHELTHVVQQTGAVQRNLEVGKKDTSQEKEVDSISQVITENEQSGYTSASEAEVYPESEVKPLRTKEQKQPTQTEPVPQEEVQKTPESNQVVNLLSAVSNPQYVQAQTIAMQPSCRETGRYPGNQEHLLIEQDYKHNINSNSAVEFSIPSSGPNGGIGYADIVDLTNYAIYEIKTYPGSAQGVVEAERYRSFAQKNCDQNVIWQIGTQYPKRVIPFDAQNELVAQQYPQFPGVITYYKRKRKQEEKEKVYQEIVKFIKRVVETGEDVDAAVQRFLTEHPEVKNYLIGAAVGIAIATLAEDILTAGAGILDDPASFAVVWALIRAARAVP</sequence>
<feature type="compositionally biased region" description="Basic and acidic residues" evidence="1">
    <location>
        <begin position="399"/>
        <end position="410"/>
    </location>
</feature>
<accession>A0AAE3GRV3</accession>
<evidence type="ECO:0000256" key="1">
    <source>
        <dbReference type="SAM" id="MobiDB-lite"/>
    </source>
</evidence>
<gene>
    <name evidence="3" type="ORF">NJ959_13775</name>
</gene>
<keyword evidence="4" id="KW-1185">Reference proteome</keyword>
<dbReference type="Proteomes" id="UP001204953">
    <property type="component" value="Unassembled WGS sequence"/>
</dbReference>
<protein>
    <submittedName>
        <fullName evidence="3">DUF4157 domain-containing protein</fullName>
    </submittedName>
</protein>
<feature type="compositionally biased region" description="Polar residues" evidence="1">
    <location>
        <begin position="38"/>
        <end position="49"/>
    </location>
</feature>
<feature type="domain" description="eCIS core" evidence="2">
    <location>
        <begin position="278"/>
        <end position="354"/>
    </location>
</feature>
<feature type="compositionally biased region" description="Polar residues" evidence="1">
    <location>
        <begin position="223"/>
        <end position="243"/>
    </location>
</feature>
<evidence type="ECO:0000313" key="3">
    <source>
        <dbReference type="EMBL" id="MCP2729521.1"/>
    </source>
</evidence>
<feature type="compositionally biased region" description="Basic and acidic residues" evidence="1">
    <location>
        <begin position="154"/>
        <end position="163"/>
    </location>
</feature>
<evidence type="ECO:0000313" key="4">
    <source>
        <dbReference type="Proteomes" id="UP001204953"/>
    </source>
</evidence>
<dbReference type="EMBL" id="JAMZMM010000122">
    <property type="protein sequence ID" value="MCP2729521.1"/>
    <property type="molecule type" value="Genomic_DNA"/>
</dbReference>
<feature type="region of interest" description="Disordered" evidence="1">
    <location>
        <begin position="82"/>
        <end position="108"/>
    </location>
</feature>
<comment type="caution">
    <text evidence="3">The sequence shown here is derived from an EMBL/GenBank/DDBJ whole genome shotgun (WGS) entry which is preliminary data.</text>
</comment>
<organism evidence="3 4">
    <name type="scientific">Limnofasciculus baicalensis BBK-W-15</name>
    <dbReference type="NCBI Taxonomy" id="2699891"/>
    <lineage>
        <taxon>Bacteria</taxon>
        <taxon>Bacillati</taxon>
        <taxon>Cyanobacteriota</taxon>
        <taxon>Cyanophyceae</taxon>
        <taxon>Coleofasciculales</taxon>
        <taxon>Coleofasciculaceae</taxon>
        <taxon>Limnofasciculus</taxon>
        <taxon>Limnofasciculus baicalensis</taxon>
    </lineage>
</organism>
<proteinExistence type="predicted"/>
<dbReference type="AlphaFoldDB" id="A0AAE3GRV3"/>
<feature type="region of interest" description="Disordered" evidence="1">
    <location>
        <begin position="361"/>
        <end position="430"/>
    </location>
</feature>